<name>A0A6A4P1R1_LUPAL</name>
<dbReference type="AlphaFoldDB" id="A0A6A4P1R1"/>
<evidence type="ECO:0000313" key="2">
    <source>
        <dbReference type="Proteomes" id="UP000447434"/>
    </source>
</evidence>
<organism evidence="1 2">
    <name type="scientific">Lupinus albus</name>
    <name type="common">White lupine</name>
    <name type="synonym">Lupinus termis</name>
    <dbReference type="NCBI Taxonomy" id="3870"/>
    <lineage>
        <taxon>Eukaryota</taxon>
        <taxon>Viridiplantae</taxon>
        <taxon>Streptophyta</taxon>
        <taxon>Embryophyta</taxon>
        <taxon>Tracheophyta</taxon>
        <taxon>Spermatophyta</taxon>
        <taxon>Magnoliopsida</taxon>
        <taxon>eudicotyledons</taxon>
        <taxon>Gunneridae</taxon>
        <taxon>Pentapetalae</taxon>
        <taxon>rosids</taxon>
        <taxon>fabids</taxon>
        <taxon>Fabales</taxon>
        <taxon>Fabaceae</taxon>
        <taxon>Papilionoideae</taxon>
        <taxon>50 kb inversion clade</taxon>
        <taxon>genistoids sensu lato</taxon>
        <taxon>core genistoids</taxon>
        <taxon>Genisteae</taxon>
        <taxon>Lupinus</taxon>
    </lineage>
</organism>
<gene>
    <name evidence="1" type="ORF">Lalb_Chr17g0337861</name>
</gene>
<sequence length="54" mass="6338">MEPYCFVLSSNYLESVDAICCQSMLWKLIEITHMSIRLFMRIVFGLKGRHNLAK</sequence>
<dbReference type="Proteomes" id="UP000447434">
    <property type="component" value="Chromosome 17"/>
</dbReference>
<proteinExistence type="predicted"/>
<comment type="caution">
    <text evidence="1">The sequence shown here is derived from an EMBL/GenBank/DDBJ whole genome shotgun (WGS) entry which is preliminary data.</text>
</comment>
<protein>
    <submittedName>
        <fullName evidence="1">Uncharacterized protein</fullName>
    </submittedName>
</protein>
<dbReference type="EMBL" id="WOCE01000017">
    <property type="protein sequence ID" value="KAE9595351.1"/>
    <property type="molecule type" value="Genomic_DNA"/>
</dbReference>
<accession>A0A6A4P1R1</accession>
<evidence type="ECO:0000313" key="1">
    <source>
        <dbReference type="EMBL" id="KAE9595351.1"/>
    </source>
</evidence>
<reference evidence="2" key="1">
    <citation type="journal article" date="2020" name="Nat. Commun.">
        <title>Genome sequence of the cluster root forming white lupin.</title>
        <authorList>
            <person name="Hufnagel B."/>
            <person name="Marques A."/>
            <person name="Soriano A."/>
            <person name="Marques L."/>
            <person name="Divol F."/>
            <person name="Doumas P."/>
            <person name="Sallet E."/>
            <person name="Mancinotti D."/>
            <person name="Carrere S."/>
            <person name="Marande W."/>
            <person name="Arribat S."/>
            <person name="Keller J."/>
            <person name="Huneau C."/>
            <person name="Blein T."/>
            <person name="Aime D."/>
            <person name="Laguerre M."/>
            <person name="Taylor J."/>
            <person name="Schubert V."/>
            <person name="Nelson M."/>
            <person name="Geu-Flores F."/>
            <person name="Crespi M."/>
            <person name="Gallardo-Guerrero K."/>
            <person name="Delaux P.-M."/>
            <person name="Salse J."/>
            <person name="Berges H."/>
            <person name="Guyot R."/>
            <person name="Gouzy J."/>
            <person name="Peret B."/>
        </authorList>
    </citation>
    <scope>NUCLEOTIDE SEQUENCE [LARGE SCALE GENOMIC DNA]</scope>
    <source>
        <strain evidence="2">cv. Amiga</strain>
    </source>
</reference>
<keyword evidence="2" id="KW-1185">Reference proteome</keyword>